<keyword evidence="3 9" id="KW-0548">Nucleotidyltransferase</keyword>
<evidence type="ECO:0000256" key="4">
    <source>
        <dbReference type="ARBA" id="ARBA00022723"/>
    </source>
</evidence>
<evidence type="ECO:0000256" key="2">
    <source>
        <dbReference type="ARBA" id="ARBA00022679"/>
    </source>
</evidence>
<dbReference type="Proteomes" id="UP001232750">
    <property type="component" value="Unassembled WGS sequence"/>
</dbReference>
<protein>
    <submittedName>
        <fullName evidence="9">Nucleotidyltransferase domain-containing protein</fullName>
        <ecNumber evidence="9">2.7.7.-</ecNumber>
    </submittedName>
</protein>
<name>A0ABT7DM80_9ACTN</name>
<evidence type="ECO:0000256" key="7">
    <source>
        <dbReference type="ARBA" id="ARBA00022842"/>
    </source>
</evidence>
<evidence type="ECO:0000256" key="1">
    <source>
        <dbReference type="ARBA" id="ARBA00001946"/>
    </source>
</evidence>
<dbReference type="EC" id="2.7.7.-" evidence="9"/>
<evidence type="ECO:0000313" key="10">
    <source>
        <dbReference type="Proteomes" id="UP001232750"/>
    </source>
</evidence>
<dbReference type="SUPFAM" id="SSF81301">
    <property type="entry name" value="Nucleotidyltransferase"/>
    <property type="match status" value="1"/>
</dbReference>
<organism evidence="9 10">
    <name type="scientific">Gordonibacter faecis</name>
    <dbReference type="NCBI Taxonomy" id="3047475"/>
    <lineage>
        <taxon>Bacteria</taxon>
        <taxon>Bacillati</taxon>
        <taxon>Actinomycetota</taxon>
        <taxon>Coriobacteriia</taxon>
        <taxon>Eggerthellales</taxon>
        <taxon>Eggerthellaceae</taxon>
        <taxon>Gordonibacter</taxon>
    </lineage>
</organism>
<dbReference type="EMBL" id="JASJEU010000005">
    <property type="protein sequence ID" value="MDJ1649681.1"/>
    <property type="molecule type" value="Genomic_DNA"/>
</dbReference>
<evidence type="ECO:0000256" key="5">
    <source>
        <dbReference type="ARBA" id="ARBA00022741"/>
    </source>
</evidence>
<keyword evidence="4" id="KW-0479">Metal-binding</keyword>
<sequence>MVSADSALPRVPLSLRLPAHVVETVGEYAHSNRISKTDAFLHFLQKGMEAEESAVRADRLEEIESQLEQIKALLKRDHESSPAADTVRDSVFDAVAQAAEGFPAIKRAYLFGSFARGDFDAQSDVDVRVELDETAPFNLRDLAHFEKHIERATGRSVDVVSARQLKNRNLAAAIEKEKVLAYERES</sequence>
<gene>
    <name evidence="9" type="ORF">QNJ86_02605</name>
</gene>
<evidence type="ECO:0000313" key="9">
    <source>
        <dbReference type="EMBL" id="MDJ1649681.1"/>
    </source>
</evidence>
<dbReference type="Gene3D" id="3.30.460.10">
    <property type="entry name" value="Beta Polymerase, domain 2"/>
    <property type="match status" value="1"/>
</dbReference>
<dbReference type="InterPro" id="IPR043519">
    <property type="entry name" value="NT_sf"/>
</dbReference>
<dbReference type="PANTHER" id="PTHR33571:SF14">
    <property type="entry name" value="PROTEIN ADENYLYLTRANSFERASE MJ0435-RELATED"/>
    <property type="match status" value="1"/>
</dbReference>
<dbReference type="InterPro" id="IPR052038">
    <property type="entry name" value="Type-VII_TA_antitoxin"/>
</dbReference>
<dbReference type="CDD" id="cd05403">
    <property type="entry name" value="NT_KNTase_like"/>
    <property type="match status" value="1"/>
</dbReference>
<reference evidence="9 10" key="1">
    <citation type="submission" date="2023-05" db="EMBL/GenBank/DDBJ databases">
        <title>Gordonibacter KGMB12511T sp. nov., isolated from faeces of healthy Korean.</title>
        <authorList>
            <person name="Kim H.S."/>
            <person name="Kim J.-S."/>
            <person name="Suh M.K."/>
            <person name="Eom M.K."/>
            <person name="Do H.E."/>
            <person name="Lee J.-S."/>
        </authorList>
    </citation>
    <scope>NUCLEOTIDE SEQUENCE [LARGE SCALE GENOMIC DNA]</scope>
    <source>
        <strain evidence="9 10">KGMB12511</strain>
    </source>
</reference>
<keyword evidence="2 9" id="KW-0808">Transferase</keyword>
<comment type="cofactor">
    <cofactor evidence="1">
        <name>Mg(2+)</name>
        <dbReference type="ChEBI" id="CHEBI:18420"/>
    </cofactor>
</comment>
<dbReference type="Pfam" id="PF18765">
    <property type="entry name" value="Polbeta"/>
    <property type="match status" value="1"/>
</dbReference>
<dbReference type="RefSeq" id="WP_283831020.1">
    <property type="nucleotide sequence ID" value="NZ_JASJEU010000005.1"/>
</dbReference>
<accession>A0ABT7DM80</accession>
<evidence type="ECO:0000259" key="8">
    <source>
        <dbReference type="Pfam" id="PF18765"/>
    </source>
</evidence>
<feature type="domain" description="Polymerase beta nucleotidyltransferase" evidence="8">
    <location>
        <begin position="97"/>
        <end position="185"/>
    </location>
</feature>
<dbReference type="GO" id="GO:0016779">
    <property type="term" value="F:nucleotidyltransferase activity"/>
    <property type="evidence" value="ECO:0007669"/>
    <property type="project" value="UniProtKB-KW"/>
</dbReference>
<keyword evidence="6" id="KW-0067">ATP-binding</keyword>
<proteinExistence type="predicted"/>
<evidence type="ECO:0000256" key="6">
    <source>
        <dbReference type="ARBA" id="ARBA00022840"/>
    </source>
</evidence>
<dbReference type="PANTHER" id="PTHR33571">
    <property type="entry name" value="SSL8005 PROTEIN"/>
    <property type="match status" value="1"/>
</dbReference>
<keyword evidence="7" id="KW-0460">Magnesium</keyword>
<dbReference type="InterPro" id="IPR041633">
    <property type="entry name" value="Polbeta"/>
</dbReference>
<keyword evidence="10" id="KW-1185">Reference proteome</keyword>
<comment type="caution">
    <text evidence="9">The sequence shown here is derived from an EMBL/GenBank/DDBJ whole genome shotgun (WGS) entry which is preliminary data.</text>
</comment>
<evidence type="ECO:0000256" key="3">
    <source>
        <dbReference type="ARBA" id="ARBA00022695"/>
    </source>
</evidence>
<keyword evidence="5" id="KW-0547">Nucleotide-binding</keyword>